<reference evidence="1 2" key="1">
    <citation type="submission" date="2024-08" db="EMBL/GenBank/DDBJ databases">
        <authorList>
            <person name="Lu H."/>
        </authorList>
    </citation>
    <scope>NUCLEOTIDE SEQUENCE [LARGE SCALE GENOMIC DNA]</scope>
    <source>
        <strain evidence="1 2">BYS180W</strain>
    </source>
</reference>
<name>A0ABW7FW98_9BURK</name>
<dbReference type="Proteomes" id="UP001606099">
    <property type="component" value="Unassembled WGS sequence"/>
</dbReference>
<protein>
    <submittedName>
        <fullName evidence="1">Uncharacterized protein</fullName>
    </submittedName>
</protein>
<evidence type="ECO:0000313" key="1">
    <source>
        <dbReference type="EMBL" id="MFG6448597.1"/>
    </source>
</evidence>
<dbReference type="EMBL" id="JBIGHZ010000003">
    <property type="protein sequence ID" value="MFG6448597.1"/>
    <property type="molecule type" value="Genomic_DNA"/>
</dbReference>
<sequence length="183" mass="19751">MTDAELLALLQGLECSLHSGPQRATPCQAWWGDDGGWEQLGPVLLDWAESELAAVALHTAPDGQAELRLRLAAAHLGRSDEAAPGQMSWGFSSGLQLCLALDAAQPLLAEQHAAWSAALGRVRQGHWVQGGQRHHVLALPLPPSWKDTALQLELAQGDTLQLQARGLRAQWLQPPQWRASCAC</sequence>
<gene>
    <name evidence="1" type="ORF">ACG0Z6_10145</name>
</gene>
<proteinExistence type="predicted"/>
<comment type="caution">
    <text evidence="1">The sequence shown here is derived from an EMBL/GenBank/DDBJ whole genome shotgun (WGS) entry which is preliminary data.</text>
</comment>
<accession>A0ABW7FW98</accession>
<organism evidence="1 2">
    <name type="scientific">Roseateles rivi</name>
    <dbReference type="NCBI Taxonomy" id="3299028"/>
    <lineage>
        <taxon>Bacteria</taxon>
        <taxon>Pseudomonadati</taxon>
        <taxon>Pseudomonadota</taxon>
        <taxon>Betaproteobacteria</taxon>
        <taxon>Burkholderiales</taxon>
        <taxon>Sphaerotilaceae</taxon>
        <taxon>Roseateles</taxon>
    </lineage>
</organism>
<evidence type="ECO:0000313" key="2">
    <source>
        <dbReference type="Proteomes" id="UP001606099"/>
    </source>
</evidence>
<keyword evidence="2" id="KW-1185">Reference proteome</keyword>
<dbReference type="RefSeq" id="WP_394460969.1">
    <property type="nucleotide sequence ID" value="NZ_JBIGHZ010000003.1"/>
</dbReference>